<organism evidence="1">
    <name type="scientific">Mytilinidion resinicola</name>
    <dbReference type="NCBI Taxonomy" id="574789"/>
    <lineage>
        <taxon>Eukaryota</taxon>
        <taxon>Fungi</taxon>
        <taxon>Dikarya</taxon>
        <taxon>Ascomycota</taxon>
        <taxon>Pezizomycotina</taxon>
        <taxon>Dothideomycetes</taxon>
        <taxon>Pleosporomycetidae</taxon>
        <taxon>Mytilinidiales</taxon>
        <taxon>Mytilinidiaceae</taxon>
        <taxon>Mytilinidion</taxon>
    </lineage>
</organism>
<evidence type="ECO:0000313" key="1">
    <source>
        <dbReference type="EMBL" id="KAF2811901.1"/>
    </source>
</evidence>
<accession>A0A6A6YT06</accession>
<evidence type="ECO:0000313" key="3">
    <source>
        <dbReference type="RefSeq" id="XP_033578865.1"/>
    </source>
</evidence>
<dbReference type="EMBL" id="MU003698">
    <property type="protein sequence ID" value="KAF2811901.1"/>
    <property type="molecule type" value="Genomic_DNA"/>
</dbReference>
<gene>
    <name evidence="1 3" type="ORF">BDZ99DRAFT_384453</name>
</gene>
<protein>
    <submittedName>
        <fullName evidence="1 3">Uncharacterized protein</fullName>
    </submittedName>
</protein>
<reference evidence="1 3" key="1">
    <citation type="journal article" date="2020" name="Stud. Mycol.">
        <title>101 Dothideomycetes genomes: a test case for predicting lifestyles and emergence of pathogens.</title>
        <authorList>
            <person name="Haridas S."/>
            <person name="Albert R."/>
            <person name="Binder M."/>
            <person name="Bloem J."/>
            <person name="Labutti K."/>
            <person name="Salamov A."/>
            <person name="Andreopoulos B."/>
            <person name="Baker S."/>
            <person name="Barry K."/>
            <person name="Bills G."/>
            <person name="Bluhm B."/>
            <person name="Cannon C."/>
            <person name="Castanera R."/>
            <person name="Culley D."/>
            <person name="Daum C."/>
            <person name="Ezra D."/>
            <person name="Gonzalez J."/>
            <person name="Henrissat B."/>
            <person name="Kuo A."/>
            <person name="Liang C."/>
            <person name="Lipzen A."/>
            <person name="Lutzoni F."/>
            <person name="Magnuson J."/>
            <person name="Mondo S."/>
            <person name="Nolan M."/>
            <person name="Ohm R."/>
            <person name="Pangilinan J."/>
            <person name="Park H.-J."/>
            <person name="Ramirez L."/>
            <person name="Alfaro M."/>
            <person name="Sun H."/>
            <person name="Tritt A."/>
            <person name="Yoshinaga Y."/>
            <person name="Zwiers L.-H."/>
            <person name="Turgeon B."/>
            <person name="Goodwin S."/>
            <person name="Spatafora J."/>
            <person name="Crous P."/>
            <person name="Grigoriev I."/>
        </authorList>
    </citation>
    <scope>NUCLEOTIDE SEQUENCE</scope>
    <source>
        <strain evidence="1 3">CBS 304.34</strain>
    </source>
</reference>
<dbReference type="SUPFAM" id="SSF56112">
    <property type="entry name" value="Protein kinase-like (PK-like)"/>
    <property type="match status" value="1"/>
</dbReference>
<evidence type="ECO:0000313" key="2">
    <source>
        <dbReference type="Proteomes" id="UP000504636"/>
    </source>
</evidence>
<dbReference type="InterPro" id="IPR011009">
    <property type="entry name" value="Kinase-like_dom_sf"/>
</dbReference>
<name>A0A6A6YT06_9PEZI</name>
<dbReference type="OrthoDB" id="3250044at2759"/>
<proteinExistence type="predicted"/>
<reference evidence="3" key="2">
    <citation type="submission" date="2020-04" db="EMBL/GenBank/DDBJ databases">
        <authorList>
            <consortium name="NCBI Genome Project"/>
        </authorList>
    </citation>
    <scope>NUCLEOTIDE SEQUENCE</scope>
    <source>
        <strain evidence="3">CBS 304.34</strain>
    </source>
</reference>
<dbReference type="GeneID" id="54456273"/>
<feature type="non-terminal residue" evidence="1">
    <location>
        <position position="1"/>
    </location>
</feature>
<reference evidence="3" key="3">
    <citation type="submission" date="2025-04" db="UniProtKB">
        <authorList>
            <consortium name="RefSeq"/>
        </authorList>
    </citation>
    <scope>IDENTIFICATION</scope>
    <source>
        <strain evidence="3">CBS 304.34</strain>
    </source>
</reference>
<dbReference type="AlphaFoldDB" id="A0A6A6YT06"/>
<dbReference type="RefSeq" id="XP_033578865.1">
    <property type="nucleotide sequence ID" value="XM_033715380.1"/>
</dbReference>
<sequence>LIFYYLDFCRRNIIILRDRLIGFIDFRYTGFFPCFFEIISLEYLNPYNPNYTGLFKAAAI</sequence>
<dbReference type="Proteomes" id="UP000504636">
    <property type="component" value="Unplaced"/>
</dbReference>
<keyword evidence="2" id="KW-1185">Reference proteome</keyword>